<dbReference type="InterPro" id="IPR020841">
    <property type="entry name" value="PKS_Beta-ketoAc_synthase_dom"/>
</dbReference>
<dbReference type="Pfam" id="PF00698">
    <property type="entry name" value="Acyl_transf_1"/>
    <property type="match status" value="1"/>
</dbReference>
<dbReference type="InterPro" id="IPR050091">
    <property type="entry name" value="PKS_NRPS_Biosynth_Enz"/>
</dbReference>
<dbReference type="SMART" id="SM00825">
    <property type="entry name" value="PKS_KS"/>
    <property type="match status" value="1"/>
</dbReference>
<sequence length="1118" mass="118678">MGNENELLSHLQWATAELYKYRERATLAEQREREPIAIIGMSCRYPGGVRSPEDLWRLVADGVDALTPFPVDRGWDIDGLYDPDPDKSGASYVRNGGFLDSAAEFDADFFGISPREAMAMDPQQRLLLETSWEALERAGFDPESLRGSRTGVFAGTNGQDYAALAQGDPTQLEGYFVTGNTAAVVSGRLSYSLGLEGPAVTVDTACSSSLVALHLAAQALRAGECDLALAGGVTVMSSPGAFVEFSRQRGLSADGRCKAFADAADGTGLGEGVGLLLLERLSDAVANGHNVLAVVRGSAVNQDGASNGLTAPNGPSQQRVIRQALANAHLTTGDVDVVEAHGTGTRLGDPIEAQALLATYGQGRDVEQPLWLGSVKSNIGHAQAAAGVAGVIKMVMAMREGVLPQTLHVNEPSHEVDWTSGAVELLTESRAWPGVDRPRRAGVSSFGVSGTNAHVILEQAEVPAETVVEEPVVGLPVVPLVVSGKSEAAVRGQAAALVERLEAEPGLSGLDAAFSVLTSRAVFGHRAVVLGADRSELLAGLGELATGEAGVGVVSGSGVVDGGVVFVFPGQGSQWLGMAGELLGSSEVFAARMGECERALSGLVDWSLGEVVRSGDEGWLERVDVVQPVLWAVMVSLAEVWRSYGVEPAAVVGHSQGEIAAAVVAGGLSLEDGARVVVLRSKAIAEELAGSGGMVSVGAGAGEVRGLLEQWGGDGVSVAAVNGVASTVVSGPTLPLEEFMAWCEGREVRVRRIPVDYASHSQMVEGLRERLARDLAPIVPVSGQVPFWSTVTGGFLDTKELDAAYWYTNLRQTVEFRDGIENLLTQGHGLFIEVSSHPVLVPAIEEVIGEQDTVAAAIGTLRRGEGGWARLTASLAQAFVHGAPVAWPTLFEGTGARRVDLPTYAFQRQRYWLDVPLRDDTLLTDPADEEFWQAVESQDLEALIAALHAGEGMDESLREVLPVLSTYRRRRNENSTADSWRYGVTWRALPQQAASVPATLPGDWLLAVPSGTADTEWADSLVKSLGLEDPARVIEVDACRTDRSQLADRLATLRGTEFAGVLSLLALDERPMAADGHLAAGWRGRCFWCRPWVTRVWRLRCGRSPVVRCRWARTAIVC</sequence>
<keyword evidence="9" id="KW-1185">Reference proteome</keyword>
<dbReference type="InterPro" id="IPR016039">
    <property type="entry name" value="Thiolase-like"/>
</dbReference>
<dbReference type="Pfam" id="PF00109">
    <property type="entry name" value="ketoacyl-synt"/>
    <property type="match status" value="1"/>
</dbReference>
<evidence type="ECO:0000256" key="1">
    <source>
        <dbReference type="ARBA" id="ARBA00022450"/>
    </source>
</evidence>
<dbReference type="Proteomes" id="UP000319103">
    <property type="component" value="Unassembled WGS sequence"/>
</dbReference>
<evidence type="ECO:0000259" key="7">
    <source>
        <dbReference type="PROSITE" id="PS52004"/>
    </source>
</evidence>
<dbReference type="FunFam" id="3.40.366.10:FF:000002">
    <property type="entry name" value="Probable polyketide synthase 2"/>
    <property type="match status" value="1"/>
</dbReference>
<dbReference type="InterPro" id="IPR016035">
    <property type="entry name" value="Acyl_Trfase/lysoPLipase"/>
</dbReference>
<dbReference type="Pfam" id="PF02801">
    <property type="entry name" value="Ketoacyl-synt_C"/>
    <property type="match status" value="1"/>
</dbReference>
<dbReference type="SUPFAM" id="SSF52151">
    <property type="entry name" value="FabD/lysophospholipase-like"/>
    <property type="match status" value="1"/>
</dbReference>
<dbReference type="Gene3D" id="6.10.140.1830">
    <property type="match status" value="1"/>
</dbReference>
<dbReference type="SUPFAM" id="SSF55048">
    <property type="entry name" value="Probable ACP-binding domain of malonyl-CoA ACP transacylase"/>
    <property type="match status" value="1"/>
</dbReference>
<dbReference type="Pfam" id="PF16197">
    <property type="entry name" value="KAsynt_C_assoc"/>
    <property type="match status" value="1"/>
</dbReference>
<dbReference type="GO" id="GO:0006633">
    <property type="term" value="P:fatty acid biosynthetic process"/>
    <property type="evidence" value="ECO:0007669"/>
    <property type="project" value="InterPro"/>
</dbReference>
<dbReference type="InterPro" id="IPR018201">
    <property type="entry name" value="Ketoacyl_synth_AS"/>
</dbReference>
<dbReference type="InterPro" id="IPR001227">
    <property type="entry name" value="Ac_transferase_dom_sf"/>
</dbReference>
<dbReference type="PROSITE" id="PS52004">
    <property type="entry name" value="KS3_2"/>
    <property type="match status" value="1"/>
</dbReference>
<dbReference type="PANTHER" id="PTHR43775">
    <property type="entry name" value="FATTY ACID SYNTHASE"/>
    <property type="match status" value="1"/>
</dbReference>
<keyword evidence="3 8" id="KW-0808">Transferase</keyword>
<dbReference type="InterPro" id="IPR014030">
    <property type="entry name" value="Ketoacyl_synth_N"/>
</dbReference>
<gene>
    <name evidence="8" type="ORF">E6W39_00825</name>
</gene>
<keyword evidence="5" id="KW-0511">Multifunctional enzyme</keyword>
<dbReference type="PANTHER" id="PTHR43775:SF51">
    <property type="entry name" value="INACTIVE PHENOLPHTHIOCEROL SYNTHESIS POLYKETIDE SYNTHASE TYPE I PKS1-RELATED"/>
    <property type="match status" value="1"/>
</dbReference>
<organism evidence="8 9">
    <name type="scientific">Kitasatospora acidiphila</name>
    <dbReference type="NCBI Taxonomy" id="2567942"/>
    <lineage>
        <taxon>Bacteria</taxon>
        <taxon>Bacillati</taxon>
        <taxon>Actinomycetota</taxon>
        <taxon>Actinomycetes</taxon>
        <taxon>Kitasatosporales</taxon>
        <taxon>Streptomycetaceae</taxon>
        <taxon>Kitasatospora</taxon>
    </lineage>
</organism>
<dbReference type="Gene3D" id="3.30.70.3290">
    <property type="match status" value="1"/>
</dbReference>
<dbReference type="InterPro" id="IPR036291">
    <property type="entry name" value="NAD(P)-bd_dom_sf"/>
</dbReference>
<dbReference type="InterPro" id="IPR032821">
    <property type="entry name" value="PKS_assoc"/>
</dbReference>
<dbReference type="InterPro" id="IPR041618">
    <property type="entry name" value="PKS_DE"/>
</dbReference>
<dbReference type="GO" id="GO:0031177">
    <property type="term" value="F:phosphopantetheine binding"/>
    <property type="evidence" value="ECO:0007669"/>
    <property type="project" value="UniProtKB-ARBA"/>
</dbReference>
<dbReference type="OrthoDB" id="9778690at2"/>
<dbReference type="EMBL" id="VIGB01000001">
    <property type="protein sequence ID" value="TQF08102.1"/>
    <property type="molecule type" value="Genomic_DNA"/>
</dbReference>
<dbReference type="InterPro" id="IPR016036">
    <property type="entry name" value="Malonyl_transacylase_ACP-bd"/>
</dbReference>
<evidence type="ECO:0000313" key="9">
    <source>
        <dbReference type="Proteomes" id="UP000319103"/>
    </source>
</evidence>
<evidence type="ECO:0000256" key="6">
    <source>
        <dbReference type="ARBA" id="ARBA00023315"/>
    </source>
</evidence>
<evidence type="ECO:0000256" key="4">
    <source>
        <dbReference type="ARBA" id="ARBA00023194"/>
    </source>
</evidence>
<dbReference type="Gene3D" id="3.40.366.10">
    <property type="entry name" value="Malonyl-Coenzyme A Acyl Carrier Protein, domain 2"/>
    <property type="match status" value="1"/>
</dbReference>
<accession>A0A540WGH3</accession>
<dbReference type="GO" id="GO:0033068">
    <property type="term" value="P:macrolide biosynthetic process"/>
    <property type="evidence" value="ECO:0007669"/>
    <property type="project" value="UniProtKB-ARBA"/>
</dbReference>
<dbReference type="Pfam" id="PF18369">
    <property type="entry name" value="PKS_DE"/>
    <property type="match status" value="1"/>
</dbReference>
<dbReference type="GO" id="GO:0004315">
    <property type="term" value="F:3-oxoacyl-[acyl-carrier-protein] synthase activity"/>
    <property type="evidence" value="ECO:0007669"/>
    <property type="project" value="InterPro"/>
</dbReference>
<keyword evidence="6 8" id="KW-0012">Acyltransferase</keyword>
<keyword evidence="2" id="KW-0597">Phosphoprotein</keyword>
<dbReference type="InterPro" id="IPR014043">
    <property type="entry name" value="Acyl_transferase_dom"/>
</dbReference>
<dbReference type="PROSITE" id="PS00606">
    <property type="entry name" value="KS3_1"/>
    <property type="match status" value="1"/>
</dbReference>
<name>A0A540WGH3_9ACTN</name>
<evidence type="ECO:0000256" key="3">
    <source>
        <dbReference type="ARBA" id="ARBA00022679"/>
    </source>
</evidence>
<dbReference type="AlphaFoldDB" id="A0A540WGH3"/>
<dbReference type="GO" id="GO:0004312">
    <property type="term" value="F:fatty acid synthase activity"/>
    <property type="evidence" value="ECO:0007669"/>
    <property type="project" value="TreeGrafter"/>
</dbReference>
<dbReference type="InterPro" id="IPR014031">
    <property type="entry name" value="Ketoacyl_synth_C"/>
</dbReference>
<dbReference type="FunFam" id="3.40.47.10:FF:000019">
    <property type="entry name" value="Polyketide synthase type I"/>
    <property type="match status" value="1"/>
</dbReference>
<evidence type="ECO:0000256" key="2">
    <source>
        <dbReference type="ARBA" id="ARBA00022553"/>
    </source>
</evidence>
<comment type="caution">
    <text evidence="8">The sequence shown here is derived from an EMBL/GenBank/DDBJ whole genome shotgun (WGS) entry which is preliminary data.</text>
</comment>
<dbReference type="Gene3D" id="3.40.50.11460">
    <property type="match status" value="1"/>
</dbReference>
<evidence type="ECO:0000256" key="5">
    <source>
        <dbReference type="ARBA" id="ARBA00023268"/>
    </source>
</evidence>
<dbReference type="SUPFAM" id="SSF51735">
    <property type="entry name" value="NAD(P)-binding Rossmann-fold domains"/>
    <property type="match status" value="1"/>
</dbReference>
<dbReference type="Gene3D" id="3.40.47.10">
    <property type="match status" value="1"/>
</dbReference>
<proteinExistence type="predicted"/>
<dbReference type="SUPFAM" id="SSF53901">
    <property type="entry name" value="Thiolase-like"/>
    <property type="match status" value="1"/>
</dbReference>
<feature type="domain" description="Ketosynthase family 3 (KS3)" evidence="7">
    <location>
        <begin position="33"/>
        <end position="459"/>
    </location>
</feature>
<reference evidence="8 9" key="1">
    <citation type="submission" date="2019-06" db="EMBL/GenBank/DDBJ databases">
        <title>Description of Kitasatospora acidophila sp. nov. isolated from pine grove soil, and reclassification of Streptomyces novaecaesareae to Kitasatospora novaeceasareae comb. nov.</title>
        <authorList>
            <person name="Kim M.J."/>
        </authorList>
    </citation>
    <scope>NUCLEOTIDE SEQUENCE [LARGE SCALE GENOMIC DNA]</scope>
    <source>
        <strain evidence="8 9">MMS16-CNU292</strain>
    </source>
</reference>
<dbReference type="SMART" id="SM00827">
    <property type="entry name" value="PKS_AT"/>
    <property type="match status" value="1"/>
</dbReference>
<keyword evidence="4" id="KW-0045">Antibiotic biosynthesis</keyword>
<evidence type="ECO:0000313" key="8">
    <source>
        <dbReference type="EMBL" id="TQF08102.1"/>
    </source>
</evidence>
<protein>
    <submittedName>
        <fullName evidence="8">Acyltransferase domain-containing protein</fullName>
    </submittedName>
</protein>
<keyword evidence="1" id="KW-0596">Phosphopantetheine</keyword>
<dbReference type="CDD" id="cd00833">
    <property type="entry name" value="PKS"/>
    <property type="match status" value="1"/>
</dbReference>